<evidence type="ECO:0000256" key="3">
    <source>
        <dbReference type="ARBA" id="ARBA00022491"/>
    </source>
</evidence>
<dbReference type="GO" id="GO:0046689">
    <property type="term" value="P:response to mercury ion"/>
    <property type="evidence" value="ECO:0007669"/>
    <property type="project" value="UniProtKB-KW"/>
</dbReference>
<dbReference type="InterPro" id="IPR009061">
    <property type="entry name" value="DNA-bd_dom_put_sf"/>
</dbReference>
<accession>A0A845UF67</accession>
<evidence type="ECO:0000256" key="1">
    <source>
        <dbReference type="ARBA" id="ARBA00017146"/>
    </source>
</evidence>
<evidence type="ECO:0000256" key="6">
    <source>
        <dbReference type="ARBA" id="ARBA00023015"/>
    </source>
</evidence>
<feature type="domain" description="HTH merR-type" evidence="11">
    <location>
        <begin position="8"/>
        <end position="77"/>
    </location>
</feature>
<dbReference type="InterPro" id="IPR000551">
    <property type="entry name" value="MerR-type_HTH_dom"/>
</dbReference>
<keyword evidence="6" id="KW-0805">Transcription regulation</keyword>
<dbReference type="PRINTS" id="PR00040">
    <property type="entry name" value="HTHMERR"/>
</dbReference>
<dbReference type="CDD" id="cd04783">
    <property type="entry name" value="HTH_MerR1"/>
    <property type="match status" value="1"/>
</dbReference>
<keyword evidence="4" id="KW-0479">Metal-binding</keyword>
<keyword evidence="9" id="KW-0804">Transcription</keyword>
<keyword evidence="7" id="KW-0238">DNA-binding</keyword>
<dbReference type="PROSITE" id="PS50937">
    <property type="entry name" value="HTH_MERR_2"/>
    <property type="match status" value="1"/>
</dbReference>
<evidence type="ECO:0000256" key="9">
    <source>
        <dbReference type="ARBA" id="ARBA00023163"/>
    </source>
</evidence>
<dbReference type="InterPro" id="IPR015358">
    <property type="entry name" value="Tscrpt_reg_MerR_DNA-bd"/>
</dbReference>
<dbReference type="EMBL" id="WNJL01000030">
    <property type="protein sequence ID" value="NDU42524.1"/>
    <property type="molecule type" value="Genomic_DNA"/>
</dbReference>
<dbReference type="SUPFAM" id="SSF46955">
    <property type="entry name" value="Putative DNA-binding domain"/>
    <property type="match status" value="1"/>
</dbReference>
<dbReference type="NCBIfam" id="TIGR02051">
    <property type="entry name" value="MerR"/>
    <property type="match status" value="1"/>
</dbReference>
<dbReference type="RefSeq" id="WP_163097753.1">
    <property type="nucleotide sequence ID" value="NZ_CP127523.1"/>
</dbReference>
<comment type="function">
    <text evidence="10">Mediates the mercuric-dependent induction of mercury resistance operon. In the absence of mercury MerR represses transcription by binding tightly to the mer operator region; when mercury is present the dimeric complex binds a single ion and becomes a potent transcriptional activator, while remaining bound to the mer site.</text>
</comment>
<proteinExistence type="predicted"/>
<reference evidence="12" key="1">
    <citation type="submission" date="2019-11" db="EMBL/GenBank/DDBJ databases">
        <title>Acidithiobacillus ferrianus sp. nov.: a facultatively anaerobic and extremely acidophilic chemolithoautotroph.</title>
        <authorList>
            <person name="Norris P.R."/>
            <person name="Falagan C."/>
            <person name="Moya-Beltran A."/>
            <person name="Castro M."/>
            <person name="Quatrini R."/>
            <person name="Johnson D.B."/>
        </authorList>
    </citation>
    <scope>NUCLEOTIDE SEQUENCE [LARGE SCALE GENOMIC DNA]</scope>
    <source>
        <strain evidence="12">MG</strain>
    </source>
</reference>
<keyword evidence="3" id="KW-0678">Repressor</keyword>
<evidence type="ECO:0000256" key="7">
    <source>
        <dbReference type="ARBA" id="ARBA00023125"/>
    </source>
</evidence>
<evidence type="ECO:0000256" key="10">
    <source>
        <dbReference type="ARBA" id="ARBA00024874"/>
    </source>
</evidence>
<dbReference type="InterPro" id="IPR047057">
    <property type="entry name" value="MerR_fam"/>
</dbReference>
<sequence>MPIAADTPLSIGVLARQADVGVETIRYYQRQGLVRAPKKPHGQIRRYDQQDVHRIRFIKSAQRLGFSLKEISELLRLADGAHCAEASQMAERKLHDVRQKLADLTHMEAVLNHLVSACHDPDKRVSCPLIRALESGDA</sequence>
<protein>
    <recommendedName>
        <fullName evidence="1">Mercuric resistance operon regulatory protein</fullName>
    </recommendedName>
</protein>
<evidence type="ECO:0000256" key="2">
    <source>
        <dbReference type="ARBA" id="ARBA00022466"/>
    </source>
</evidence>
<dbReference type="PANTHER" id="PTHR30204:SF69">
    <property type="entry name" value="MERR-FAMILY TRANSCRIPTIONAL REGULATOR"/>
    <property type="match status" value="1"/>
</dbReference>
<dbReference type="Gene3D" id="1.10.1660.10">
    <property type="match status" value="1"/>
</dbReference>
<dbReference type="Pfam" id="PF00376">
    <property type="entry name" value="MerR"/>
    <property type="match status" value="1"/>
</dbReference>
<keyword evidence="8" id="KW-0010">Activator</keyword>
<evidence type="ECO:0000256" key="5">
    <source>
        <dbReference type="ARBA" id="ARBA00022914"/>
    </source>
</evidence>
<organism evidence="12">
    <name type="scientific">Acidithiobacillus ferrianus</name>
    <dbReference type="NCBI Taxonomy" id="2678518"/>
    <lineage>
        <taxon>Bacteria</taxon>
        <taxon>Pseudomonadati</taxon>
        <taxon>Pseudomonadota</taxon>
        <taxon>Acidithiobacillia</taxon>
        <taxon>Acidithiobacillales</taxon>
        <taxon>Acidithiobacillaceae</taxon>
        <taxon>Acidithiobacillus</taxon>
    </lineage>
</organism>
<evidence type="ECO:0000256" key="8">
    <source>
        <dbReference type="ARBA" id="ARBA00023159"/>
    </source>
</evidence>
<dbReference type="InterPro" id="IPR011794">
    <property type="entry name" value="MerR"/>
</dbReference>
<name>A0A845UF67_9PROT</name>
<evidence type="ECO:0000256" key="4">
    <source>
        <dbReference type="ARBA" id="ARBA00022723"/>
    </source>
</evidence>
<gene>
    <name evidence="12" type="primary">merR</name>
    <name evidence="12" type="ORF">GL267_07675</name>
</gene>
<evidence type="ECO:0000313" key="12">
    <source>
        <dbReference type="EMBL" id="NDU42524.1"/>
    </source>
</evidence>
<dbReference type="AlphaFoldDB" id="A0A845UF67"/>
<dbReference type="SMART" id="SM00422">
    <property type="entry name" value="HTH_MERR"/>
    <property type="match status" value="1"/>
</dbReference>
<evidence type="ECO:0000259" key="11">
    <source>
        <dbReference type="PROSITE" id="PS50937"/>
    </source>
</evidence>
<dbReference type="GO" id="GO:0003677">
    <property type="term" value="F:DNA binding"/>
    <property type="evidence" value="ECO:0007669"/>
    <property type="project" value="UniProtKB-KW"/>
</dbReference>
<dbReference type="GO" id="GO:0045340">
    <property type="term" value="F:mercury ion binding"/>
    <property type="evidence" value="ECO:0007669"/>
    <property type="project" value="InterPro"/>
</dbReference>
<comment type="caution">
    <text evidence="12">The sequence shown here is derived from an EMBL/GenBank/DDBJ whole genome shotgun (WGS) entry which is preliminary data.</text>
</comment>
<keyword evidence="2" id="KW-0475">Mercuric resistance</keyword>
<dbReference type="PANTHER" id="PTHR30204">
    <property type="entry name" value="REDOX-CYCLING DRUG-SENSING TRANSCRIPTIONAL ACTIVATOR SOXR"/>
    <property type="match status" value="1"/>
</dbReference>
<dbReference type="Pfam" id="PF09278">
    <property type="entry name" value="MerR-DNA-bind"/>
    <property type="match status" value="1"/>
</dbReference>
<keyword evidence="5" id="KW-0476">Mercury</keyword>
<dbReference type="GO" id="GO:0003700">
    <property type="term" value="F:DNA-binding transcription factor activity"/>
    <property type="evidence" value="ECO:0007669"/>
    <property type="project" value="InterPro"/>
</dbReference>